<dbReference type="PANTHER" id="PTHR35399">
    <property type="entry name" value="SLR8030 PROTEIN"/>
    <property type="match status" value="1"/>
</dbReference>
<evidence type="ECO:0000313" key="3">
    <source>
        <dbReference type="Proteomes" id="UP000301309"/>
    </source>
</evidence>
<dbReference type="EMBL" id="BJHW01000001">
    <property type="protein sequence ID" value="GDY55155.1"/>
    <property type="molecule type" value="Genomic_DNA"/>
</dbReference>
<proteinExistence type="predicted"/>
<dbReference type="InterPro" id="IPR008557">
    <property type="entry name" value="PhoX"/>
</dbReference>
<dbReference type="Proteomes" id="UP000301309">
    <property type="component" value="Unassembled WGS sequence"/>
</dbReference>
<sequence length="783" mass="84078">MGDTSHVSSAVHGGACPWCRKASGPFGGPLPPIPLALRSPLVQAFVAIMRFYAHSFAAKGSRRHVGPDRVGVLPMRGPAKPICEHPYGGEDVRNLLPLISSHPGGRSALTCRYRCGDACLHETPNTSDNAYVGDVIAGAASRRALLRAGAVVTVAAATGAVAVERAPRASAATGGAAAAEREAAAASKAARGLRFAPVAPNTQDTVVVAEGHDQNVVIRWGDPILRGAPAFDPDRQSAKAQAGQFGYNNDYMAVLDVPGERDHQLLVVNHEYTDEVLMFSGYDPENPTREQAEIGWAAHGLSVVVTAEERALGRLTALSRHRLNRRITATTPFEVTGPAAGSELLRTSADPTGKRILGTLNNCGGGITPWGTVLSGEENFNQYFAGGGSVTDPTTAARLKRYGITGAASERKWERFDDRFDVTKEPNETNRFGWVIEIDPFDPESTPRKLTALGRFKHEAAEPRLTTDGRPVLYMGDDEKFDYFYKFVSAKRMMKGNSRTAREHNRTLLDEGTLYVAKFTGDSPSAEIDGSGKLPKDGEFDGAGEWIPLACGDRSFVEGMTAEEVYVFTRIAADKAGATKMDRPEDVEPSPRTGRVYIALTNNSDRGKAGKAPADEANPRNGNKHGQILELTERWNNAGSTRFNWRLFLVCGDPEDPSTYFGGFPKDQVSPISCPDNITFDAYGNLWISTDGNALGNHDGLFGVATAGSRRGEVKQFLTVPNGAETCGPIVQDRRVLVAVQHPGEIDGASVEKPASTWPDGPGKLTRPSVISVWRRDGGDIGA</sequence>
<dbReference type="AlphaFoldDB" id="A0A4D4L1V2"/>
<evidence type="ECO:0000313" key="2">
    <source>
        <dbReference type="EMBL" id="GDY55155.1"/>
    </source>
</evidence>
<dbReference type="PANTHER" id="PTHR35399:SF2">
    <property type="entry name" value="DUF839 DOMAIN-CONTAINING PROTEIN"/>
    <property type="match status" value="1"/>
</dbReference>
<dbReference type="Pfam" id="PF05787">
    <property type="entry name" value="PhoX"/>
    <property type="match status" value="1"/>
</dbReference>
<accession>A0A4D4L1V2</accession>
<keyword evidence="3" id="KW-1185">Reference proteome</keyword>
<feature type="region of interest" description="Disordered" evidence="1">
    <location>
        <begin position="604"/>
        <end position="624"/>
    </location>
</feature>
<reference evidence="2 3" key="1">
    <citation type="journal article" date="2020" name="Int. J. Syst. Evol. Microbiol.">
        <title>Reclassification of Streptomyces castelarensis and Streptomyces sporoclivatus as later heterotypic synonyms of Streptomyces antimycoticus.</title>
        <authorList>
            <person name="Komaki H."/>
            <person name="Tamura T."/>
        </authorList>
    </citation>
    <scope>NUCLEOTIDE SEQUENCE [LARGE SCALE GENOMIC DNA]</scope>
    <source>
        <strain evidence="2 3">NBRC 13459</strain>
    </source>
</reference>
<comment type="caution">
    <text evidence="2">The sequence shown here is derived from an EMBL/GenBank/DDBJ whole genome shotgun (WGS) entry which is preliminary data.</text>
</comment>
<protein>
    <recommendedName>
        <fullName evidence="4">Phosphatase</fullName>
    </recommendedName>
</protein>
<organism evidence="2 3">
    <name type="scientific">Streptomyces violaceusniger</name>
    <dbReference type="NCBI Taxonomy" id="68280"/>
    <lineage>
        <taxon>Bacteria</taxon>
        <taxon>Bacillati</taxon>
        <taxon>Actinomycetota</taxon>
        <taxon>Actinomycetes</taxon>
        <taxon>Kitasatosporales</taxon>
        <taxon>Streptomycetaceae</taxon>
        <taxon>Streptomyces</taxon>
        <taxon>Streptomyces violaceusniger group</taxon>
    </lineage>
</organism>
<evidence type="ECO:0008006" key="4">
    <source>
        <dbReference type="Google" id="ProtNLM"/>
    </source>
</evidence>
<evidence type="ECO:0000256" key="1">
    <source>
        <dbReference type="SAM" id="MobiDB-lite"/>
    </source>
</evidence>
<name>A0A4D4L1V2_STRVO</name>
<feature type="compositionally biased region" description="Basic and acidic residues" evidence="1">
    <location>
        <begin position="605"/>
        <end position="618"/>
    </location>
</feature>
<gene>
    <name evidence="2" type="ORF">SVIO_057780</name>
</gene>